<evidence type="ECO:0000259" key="2">
    <source>
        <dbReference type="PROSITE" id="PS50110"/>
    </source>
</evidence>
<reference evidence="3" key="1">
    <citation type="journal article" date="2014" name="Front. Microbiol.">
        <title>High frequency of phylogenetically diverse reductive dehalogenase-homologous genes in deep subseafloor sedimentary metagenomes.</title>
        <authorList>
            <person name="Kawai M."/>
            <person name="Futagami T."/>
            <person name="Toyoda A."/>
            <person name="Takaki Y."/>
            <person name="Nishi S."/>
            <person name="Hori S."/>
            <person name="Arai W."/>
            <person name="Tsubouchi T."/>
            <person name="Morono Y."/>
            <person name="Uchiyama I."/>
            <person name="Ito T."/>
            <person name="Fujiyama A."/>
            <person name="Inagaki F."/>
            <person name="Takami H."/>
        </authorList>
    </citation>
    <scope>NUCLEOTIDE SEQUENCE</scope>
    <source>
        <strain evidence="3">Expedition CK06-06</strain>
    </source>
</reference>
<dbReference type="InterPro" id="IPR011053">
    <property type="entry name" value="Single_hybrid_motif"/>
</dbReference>
<dbReference type="SMART" id="SM00448">
    <property type="entry name" value="REC"/>
    <property type="match status" value="1"/>
</dbReference>
<organism evidence="3">
    <name type="scientific">marine sediment metagenome</name>
    <dbReference type="NCBI Taxonomy" id="412755"/>
    <lineage>
        <taxon>unclassified sequences</taxon>
        <taxon>metagenomes</taxon>
        <taxon>ecological metagenomes</taxon>
    </lineage>
</organism>
<comment type="caution">
    <text evidence="3">The sequence shown here is derived from an EMBL/GenBank/DDBJ whole genome shotgun (WGS) entry which is preliminary data.</text>
</comment>
<dbReference type="Pfam" id="PF00072">
    <property type="entry name" value="Response_reg"/>
    <property type="match status" value="1"/>
</dbReference>
<dbReference type="Pfam" id="PF01597">
    <property type="entry name" value="GCV_H"/>
    <property type="match status" value="1"/>
</dbReference>
<evidence type="ECO:0000313" key="3">
    <source>
        <dbReference type="EMBL" id="GAI22961.1"/>
    </source>
</evidence>
<feature type="non-terminal residue" evidence="3">
    <location>
        <position position="1"/>
    </location>
</feature>
<dbReference type="AlphaFoldDB" id="X1MY96"/>
<name>X1MY96_9ZZZZ</name>
<dbReference type="SUPFAM" id="SSF51230">
    <property type="entry name" value="Single hybrid motif"/>
    <property type="match status" value="1"/>
</dbReference>
<dbReference type="EMBL" id="BARV01016088">
    <property type="protein sequence ID" value="GAI22961.1"/>
    <property type="molecule type" value="Genomic_DNA"/>
</dbReference>
<protein>
    <recommendedName>
        <fullName evidence="2">Response regulatory domain-containing protein</fullName>
    </recommendedName>
</protein>
<gene>
    <name evidence="3" type="ORF">S06H3_27694</name>
</gene>
<dbReference type="PROSITE" id="PS50110">
    <property type="entry name" value="RESPONSE_REGULATORY"/>
    <property type="match status" value="1"/>
</dbReference>
<dbReference type="InterPro" id="IPR001789">
    <property type="entry name" value="Sig_transdc_resp-reg_receiver"/>
</dbReference>
<dbReference type="InterPro" id="IPR011006">
    <property type="entry name" value="CheY-like_superfamily"/>
</dbReference>
<feature type="domain" description="Response regulatory" evidence="2">
    <location>
        <begin position="1"/>
        <end position="94"/>
    </location>
</feature>
<dbReference type="Gene3D" id="2.40.50.100">
    <property type="match status" value="1"/>
</dbReference>
<proteinExistence type="predicted"/>
<keyword evidence="1" id="KW-0597">Phosphoprotein</keyword>
<accession>X1MY96</accession>
<evidence type="ECO:0000256" key="1">
    <source>
        <dbReference type="ARBA" id="ARBA00022553"/>
    </source>
</evidence>
<dbReference type="SUPFAM" id="SSF52172">
    <property type="entry name" value="CheY-like"/>
    <property type="match status" value="1"/>
</dbReference>
<dbReference type="PANTHER" id="PTHR44591:SF3">
    <property type="entry name" value="RESPONSE REGULATORY DOMAIN-CONTAINING PROTEIN"/>
    <property type="match status" value="1"/>
</dbReference>
<dbReference type="CDD" id="cd06848">
    <property type="entry name" value="GCS_H"/>
    <property type="match status" value="1"/>
</dbReference>
<dbReference type="PANTHER" id="PTHR44591">
    <property type="entry name" value="STRESS RESPONSE REGULATOR PROTEIN 1"/>
    <property type="match status" value="1"/>
</dbReference>
<dbReference type="Gene3D" id="3.40.50.2300">
    <property type="match status" value="1"/>
</dbReference>
<dbReference type="GO" id="GO:0000160">
    <property type="term" value="P:phosphorelay signal transduction system"/>
    <property type="evidence" value="ECO:0007669"/>
    <property type="project" value="InterPro"/>
</dbReference>
<sequence length="230" mass="26131">EEYQVDTALSGEQALKKDLEECYDLVITDLMMPGISGLDLLKSLKEKRPEVIVIMITGYPAIKTAVQSIKIGAFDYIPKPFTPAELRSLVSRSFKKIESEEKAKKEPPPPKMPSGLYYIIGHTWLRKEGNGLVTVGVVADFFKPVGIITYLELPHENDNVKQGEECAKITDAEKYSHRIWSPATGRVLELNERLKEDFSLLRRYPYSDGWLFRIEPTNLQEDLQSLIVSK</sequence>
<dbReference type="InterPro" id="IPR050595">
    <property type="entry name" value="Bact_response_regulator"/>
</dbReference>
<dbReference type="InterPro" id="IPR033753">
    <property type="entry name" value="GCV_H/Fam206"/>
</dbReference>